<reference evidence="2 3" key="1">
    <citation type="journal article" date="2014" name="PLoS ONE">
        <title>Global Analysis of Gene Expression Profiles in Physic Nut (Jatropha curcas L.) Seedlings Exposed to Salt Stress.</title>
        <authorList>
            <person name="Zhang L."/>
            <person name="Zhang C."/>
            <person name="Wu P."/>
            <person name="Chen Y."/>
            <person name="Li M."/>
            <person name="Jiang H."/>
            <person name="Wu G."/>
        </authorList>
    </citation>
    <scope>NUCLEOTIDE SEQUENCE [LARGE SCALE GENOMIC DNA]</scope>
    <source>
        <strain evidence="3">cv. GZQX0401</strain>
        <tissue evidence="2">Young leaves</tissue>
    </source>
</reference>
<proteinExistence type="predicted"/>
<evidence type="ECO:0000313" key="2">
    <source>
        <dbReference type="EMBL" id="KDP34630.1"/>
    </source>
</evidence>
<organism evidence="2 3">
    <name type="scientific">Jatropha curcas</name>
    <name type="common">Barbados nut</name>
    <dbReference type="NCBI Taxonomy" id="180498"/>
    <lineage>
        <taxon>Eukaryota</taxon>
        <taxon>Viridiplantae</taxon>
        <taxon>Streptophyta</taxon>
        <taxon>Embryophyta</taxon>
        <taxon>Tracheophyta</taxon>
        <taxon>Spermatophyta</taxon>
        <taxon>Magnoliopsida</taxon>
        <taxon>eudicotyledons</taxon>
        <taxon>Gunneridae</taxon>
        <taxon>Pentapetalae</taxon>
        <taxon>rosids</taxon>
        <taxon>fabids</taxon>
        <taxon>Malpighiales</taxon>
        <taxon>Euphorbiaceae</taxon>
        <taxon>Crotonoideae</taxon>
        <taxon>Jatropheae</taxon>
        <taxon>Jatropha</taxon>
    </lineage>
</organism>
<evidence type="ECO:0000313" key="3">
    <source>
        <dbReference type="Proteomes" id="UP000027138"/>
    </source>
</evidence>
<accession>A0A067KQS1</accession>
<gene>
    <name evidence="2" type="ORF">JCGZ_11948</name>
</gene>
<feature type="compositionally biased region" description="Basic and acidic residues" evidence="1">
    <location>
        <begin position="139"/>
        <end position="172"/>
    </location>
</feature>
<dbReference type="Proteomes" id="UP000027138">
    <property type="component" value="Unassembled WGS sequence"/>
</dbReference>
<keyword evidence="3" id="KW-1185">Reference proteome</keyword>
<dbReference type="AlphaFoldDB" id="A0A067KQS1"/>
<dbReference type="EMBL" id="KK914517">
    <property type="protein sequence ID" value="KDP34630.1"/>
    <property type="molecule type" value="Genomic_DNA"/>
</dbReference>
<name>A0A067KQS1_JATCU</name>
<protein>
    <submittedName>
        <fullName evidence="2">Uncharacterized protein</fullName>
    </submittedName>
</protein>
<feature type="region of interest" description="Disordered" evidence="1">
    <location>
        <begin position="120"/>
        <end position="177"/>
    </location>
</feature>
<sequence length="203" mass="22249">MSFLKSVRSGAPLEVGFSLSHPKWCTSRSGVFLKPSEVPSEAILCGASYSTSPHAKGQPSDVEHYELKAADKHKIAAKVAKSHPNAICPPSNAGNWHWLIKISLVKAADRRKITAEVVKSHPDTIHPPSNAAIGPQVVEEERKKEDKKEGGQAAQEKEEENKEKASTNKEEANPTEQVLKAIRAYIEESFEEAEASSECDYFS</sequence>
<evidence type="ECO:0000256" key="1">
    <source>
        <dbReference type="SAM" id="MobiDB-lite"/>
    </source>
</evidence>